<keyword evidence="10" id="KW-1185">Reference proteome</keyword>
<comment type="caution">
    <text evidence="9">The sequence shown here is derived from an EMBL/GenBank/DDBJ whole genome shotgun (WGS) entry which is preliminary data.</text>
</comment>
<dbReference type="AlphaFoldDB" id="A0AAU9WIX5"/>
<feature type="transmembrane region" description="Helical" evidence="7">
    <location>
        <begin position="130"/>
        <end position="150"/>
    </location>
</feature>
<evidence type="ECO:0000313" key="10">
    <source>
        <dbReference type="Proteomes" id="UP001159428"/>
    </source>
</evidence>
<feature type="transmembrane region" description="Helical" evidence="7">
    <location>
        <begin position="410"/>
        <end position="430"/>
    </location>
</feature>
<keyword evidence="3 6" id="KW-0812">Transmembrane</keyword>
<dbReference type="GO" id="GO:0005886">
    <property type="term" value="C:plasma membrane"/>
    <property type="evidence" value="ECO:0007669"/>
    <property type="project" value="UniProtKB-SubCell"/>
</dbReference>
<dbReference type="SUPFAM" id="SSF81321">
    <property type="entry name" value="Family A G protein-coupled receptor-like"/>
    <property type="match status" value="2"/>
</dbReference>
<dbReference type="Gene3D" id="1.20.1070.10">
    <property type="entry name" value="Rhodopsin 7-helix transmembrane proteins"/>
    <property type="match status" value="3"/>
</dbReference>
<keyword evidence="2" id="KW-1003">Cell membrane</keyword>
<comment type="similarity">
    <text evidence="6">Belongs to the G-protein coupled receptor 1 family.</text>
</comment>
<dbReference type="SMART" id="SM01381">
    <property type="entry name" value="7TM_GPCR_Srsx"/>
    <property type="match status" value="1"/>
</dbReference>
<evidence type="ECO:0000313" key="9">
    <source>
        <dbReference type="EMBL" id="CAH3113764.1"/>
    </source>
</evidence>
<feature type="transmembrane region" description="Helical" evidence="7">
    <location>
        <begin position="387"/>
        <end position="404"/>
    </location>
</feature>
<dbReference type="GO" id="GO:0004930">
    <property type="term" value="F:G protein-coupled receptor activity"/>
    <property type="evidence" value="ECO:0007669"/>
    <property type="project" value="UniProtKB-KW"/>
</dbReference>
<dbReference type="PANTHER" id="PTHR22750">
    <property type="entry name" value="G-PROTEIN COUPLED RECEPTOR"/>
    <property type="match status" value="1"/>
</dbReference>
<feature type="transmembrane region" description="Helical" evidence="7">
    <location>
        <begin position="184"/>
        <end position="203"/>
    </location>
</feature>
<keyword evidence="6" id="KW-0297">G-protein coupled receptor</keyword>
<feature type="domain" description="G-protein coupled receptors family 1 profile" evidence="8">
    <location>
        <begin position="352"/>
        <end position="466"/>
    </location>
</feature>
<dbReference type="PROSITE" id="PS50262">
    <property type="entry name" value="G_PROTEIN_RECEP_F1_2"/>
    <property type="match status" value="2"/>
</dbReference>
<dbReference type="Pfam" id="PF00001">
    <property type="entry name" value="7tm_1"/>
    <property type="match status" value="3"/>
</dbReference>
<feature type="domain" description="G-protein coupled receptors family 1 profile" evidence="8">
    <location>
        <begin position="7"/>
        <end position="230"/>
    </location>
</feature>
<dbReference type="InterPro" id="IPR000276">
    <property type="entry name" value="GPCR_Rhodpsn"/>
</dbReference>
<evidence type="ECO:0000256" key="5">
    <source>
        <dbReference type="ARBA" id="ARBA00023136"/>
    </source>
</evidence>
<keyword evidence="6" id="KW-0675">Receptor</keyword>
<evidence type="ECO:0000256" key="4">
    <source>
        <dbReference type="ARBA" id="ARBA00022989"/>
    </source>
</evidence>
<dbReference type="EMBL" id="CALNXJ010000014">
    <property type="protein sequence ID" value="CAH3113764.1"/>
    <property type="molecule type" value="Genomic_DNA"/>
</dbReference>
<proteinExistence type="inferred from homology"/>
<organism evidence="9 10">
    <name type="scientific">Pocillopora meandrina</name>
    <dbReference type="NCBI Taxonomy" id="46732"/>
    <lineage>
        <taxon>Eukaryota</taxon>
        <taxon>Metazoa</taxon>
        <taxon>Cnidaria</taxon>
        <taxon>Anthozoa</taxon>
        <taxon>Hexacorallia</taxon>
        <taxon>Scleractinia</taxon>
        <taxon>Astrocoeniina</taxon>
        <taxon>Pocilloporidae</taxon>
        <taxon>Pocillopora</taxon>
    </lineage>
</organism>
<protein>
    <recommendedName>
        <fullName evidence="8">G-protein coupled receptors family 1 profile domain-containing protein</fullName>
    </recommendedName>
</protein>
<gene>
    <name evidence="9" type="ORF">PMEA_00005462</name>
</gene>
<dbReference type="InterPro" id="IPR017452">
    <property type="entry name" value="GPCR_Rhodpsn_7TM"/>
</dbReference>
<feature type="transmembrane region" description="Helical" evidence="7">
    <location>
        <begin position="107"/>
        <end position="124"/>
    </location>
</feature>
<dbReference type="PRINTS" id="PR00237">
    <property type="entry name" value="GPCRRHODOPSN"/>
</dbReference>
<accession>A0AAU9WIX5</accession>
<comment type="subcellular location">
    <subcellularLocation>
        <location evidence="1">Cell membrane</location>
        <topology evidence="1">Multi-pass membrane protein</topology>
    </subcellularLocation>
</comment>
<evidence type="ECO:0000256" key="6">
    <source>
        <dbReference type="RuleBase" id="RU000688"/>
    </source>
</evidence>
<feature type="transmembrane region" description="Helical" evidence="7">
    <location>
        <begin position="315"/>
        <end position="334"/>
    </location>
</feature>
<evidence type="ECO:0000256" key="7">
    <source>
        <dbReference type="SAM" id="Phobius"/>
    </source>
</evidence>
<evidence type="ECO:0000259" key="8">
    <source>
        <dbReference type="PROSITE" id="PS50262"/>
    </source>
</evidence>
<dbReference type="Proteomes" id="UP001159428">
    <property type="component" value="Unassembled WGS sequence"/>
</dbReference>
<evidence type="ECO:0000256" key="3">
    <source>
        <dbReference type="ARBA" id="ARBA00022692"/>
    </source>
</evidence>
<feature type="transmembrane region" description="Helical" evidence="7">
    <location>
        <begin position="67"/>
        <end position="86"/>
    </location>
</feature>
<dbReference type="PROSITE" id="PS00237">
    <property type="entry name" value="G_PROTEIN_RECEP_F1_1"/>
    <property type="match status" value="2"/>
</dbReference>
<keyword evidence="4 7" id="KW-1133">Transmembrane helix</keyword>
<feature type="transmembrane region" description="Helical" evidence="7">
    <location>
        <begin position="209"/>
        <end position="232"/>
    </location>
</feature>
<reference evidence="9 10" key="1">
    <citation type="submission" date="2022-05" db="EMBL/GenBank/DDBJ databases">
        <authorList>
            <consortium name="Genoscope - CEA"/>
            <person name="William W."/>
        </authorList>
    </citation>
    <scope>NUCLEOTIDE SEQUENCE [LARGE SCALE GENOMIC DNA]</scope>
</reference>
<name>A0AAU9WIX5_9CNID</name>
<feature type="transmembrane region" description="Helical" evidence="7">
    <location>
        <begin position="346"/>
        <end position="366"/>
    </location>
</feature>
<keyword evidence="6" id="KW-0807">Transducer</keyword>
<dbReference type="CDD" id="cd00637">
    <property type="entry name" value="7tm_classA_rhodopsin-like"/>
    <property type="match status" value="2"/>
</dbReference>
<keyword evidence="5 7" id="KW-0472">Membrane</keyword>
<feature type="transmembrane region" description="Helical" evidence="7">
    <location>
        <begin position="27"/>
        <end position="47"/>
    </location>
</feature>
<sequence length="466" mass="52808">MVISIIGNILVLVAVSRTPSIRSPSTILLRSLALSDLLVGVVVQPLYLAAFLKRNHSVLNASRTMSFIASGASLFTMTAIAVDRFLALHYHMRYAALMTTSRAKYSLVALWTAAALLSSSGFLNRNVYESTVAVAISISLFISTICYIRIYTIARRHQNQIHLQQQAVERVNIQRSKKGAKNSFIYYAVMILCYLPLFINMSLPPELLGLEWILADTLVFFNSSINPFLYCWRLRELRTAVIQTTETFRIWLLSRLSDHEFTNKNMLVCLVCFLKIHRIVRRHQLQIHVQQKAVENSIDSNKQQTRQSTKSAKTVFMYFVVMILCYTPSFFVSISNRSVLNSSTTSFIASGASLFTMTAIAVNRFLALHDHIQYAALMTRSRAKYSVLALWTAAALLSSSGFLNRNVFESTVAVSISVSLFISSICYIRIYSIARRHQNQIHFQQQSVERVNIQRSKKGAKNSFIY</sequence>
<evidence type="ECO:0000256" key="1">
    <source>
        <dbReference type="ARBA" id="ARBA00004651"/>
    </source>
</evidence>
<evidence type="ECO:0000256" key="2">
    <source>
        <dbReference type="ARBA" id="ARBA00022475"/>
    </source>
</evidence>